<evidence type="ECO:0000313" key="2">
    <source>
        <dbReference type="EMBL" id="AZA12334.1"/>
    </source>
</evidence>
<organism evidence="2 3">
    <name type="scientific">Corynebacterium gerontici</name>
    <dbReference type="NCBI Taxonomy" id="2079234"/>
    <lineage>
        <taxon>Bacteria</taxon>
        <taxon>Bacillati</taxon>
        <taxon>Actinomycetota</taxon>
        <taxon>Actinomycetes</taxon>
        <taxon>Mycobacteriales</taxon>
        <taxon>Corynebacteriaceae</taxon>
        <taxon>Corynebacterium</taxon>
    </lineage>
</organism>
<sequence>MWRVHFPMTINAQSPILAANDTGKCTLRAPATPVPATCVHFPMAINTKSPILAANDMGNDPSQHREPSPILSQRALSHGNQLTNQNS</sequence>
<evidence type="ECO:0000313" key="3">
    <source>
        <dbReference type="Proteomes" id="UP000271587"/>
    </source>
</evidence>
<name>A0A3G6J8I6_9CORY</name>
<keyword evidence="3" id="KW-1185">Reference proteome</keyword>
<accession>A0A3G6J8I6</accession>
<protein>
    <submittedName>
        <fullName evidence="2">Uncharacterized protein</fullName>
    </submittedName>
</protein>
<gene>
    <name evidence="2" type="ORF">CGERO_10250</name>
</gene>
<dbReference type="Proteomes" id="UP000271587">
    <property type="component" value="Chromosome"/>
</dbReference>
<evidence type="ECO:0000256" key="1">
    <source>
        <dbReference type="SAM" id="MobiDB-lite"/>
    </source>
</evidence>
<feature type="compositionally biased region" description="Polar residues" evidence="1">
    <location>
        <begin position="70"/>
        <end position="87"/>
    </location>
</feature>
<dbReference type="KEGG" id="cgk:CGERO_10250"/>
<dbReference type="EMBL" id="CP033897">
    <property type="protein sequence ID" value="AZA12334.1"/>
    <property type="molecule type" value="Genomic_DNA"/>
</dbReference>
<dbReference type="AlphaFoldDB" id="A0A3G6J8I6"/>
<reference evidence="2 3" key="1">
    <citation type="submission" date="2018-11" db="EMBL/GenBank/DDBJ databases">
        <authorList>
            <person name="Kleinhagauer T."/>
            <person name="Glaeser S.P."/>
            <person name="Spergser J."/>
            <person name="Ruckert C."/>
            <person name="Kaempfer P."/>
            <person name="Busse H.-J."/>
        </authorList>
    </citation>
    <scope>NUCLEOTIDE SEQUENCE [LARGE SCALE GENOMIC DNA]</scope>
    <source>
        <strain evidence="2 3">W8</strain>
    </source>
</reference>
<feature type="region of interest" description="Disordered" evidence="1">
    <location>
        <begin position="52"/>
        <end position="87"/>
    </location>
</feature>
<proteinExistence type="predicted"/>